<dbReference type="EMBL" id="MDAL01000011">
    <property type="protein sequence ID" value="PMN93740.1"/>
    <property type="molecule type" value="Genomic_DNA"/>
</dbReference>
<dbReference type="PANTHER" id="PTHR12526">
    <property type="entry name" value="GLYCOSYLTRANSFERASE"/>
    <property type="match status" value="1"/>
</dbReference>
<dbReference type="Gene3D" id="3.40.50.2000">
    <property type="entry name" value="Glycogen Phosphorylase B"/>
    <property type="match status" value="2"/>
</dbReference>
<proteinExistence type="predicted"/>
<keyword evidence="1" id="KW-0808">Transferase</keyword>
<reference evidence="2" key="1">
    <citation type="submission" date="2016-07" db="EMBL/GenBank/DDBJ databases">
        <title>Nontailed viruses are major unrecognized killers of bacteria in the ocean.</title>
        <authorList>
            <person name="Kauffman K."/>
            <person name="Hussain F."/>
            <person name="Yang J."/>
            <person name="Arevalo P."/>
            <person name="Brown J."/>
            <person name="Cutler M."/>
            <person name="Kelly L."/>
            <person name="Polz M.F."/>
        </authorList>
    </citation>
    <scope>NUCLEOTIDE SEQUENCE [LARGE SCALE GENOMIC DNA]</scope>
    <source>
        <strain evidence="2">10N.261.45.A10</strain>
    </source>
</reference>
<dbReference type="PANTHER" id="PTHR12526:SF595">
    <property type="entry name" value="BLL5217 PROTEIN"/>
    <property type="match status" value="1"/>
</dbReference>
<dbReference type="AlphaFoldDB" id="A0A2N7LEB7"/>
<sequence length="331" mass="38010">MNILMIYNCDLPPVNYGGTERVIWSLTKGLSQLNHNVYLFSQVYVECPWAKTIIFDSSKPIDDQIPDYIDIVHFHTNGSTEKKPYVITKHGNNNIDKNIDPNTIFVSRKHAANHGGEAFVYNGLDWSEYLQPNLNKSNRDERCHFLGKAAWRLKNVQGAINIAKKAKIELDVLGGYRLNLKMGFRFTFDRHVKFHGMVNNATKCKVMDQSKGLIFPVTWEEPFGLAVTESLFMGTPVFATPYGSLPELIRDQDLGFISNVEDELVSAVRSKSYNPKYCNEYARDTFDHLSMAKCYIEKYESVINGTFLNNFTPKPMSQLRNLSYFKKLPYR</sequence>
<protein>
    <submittedName>
        <fullName evidence="1">Glycosyl transferase</fullName>
    </submittedName>
</protein>
<dbReference type="RefSeq" id="WP_102317294.1">
    <property type="nucleotide sequence ID" value="NZ_MCYQ01000015.1"/>
</dbReference>
<name>A0A2N7LEB7_9GAMM</name>
<dbReference type="GO" id="GO:1901135">
    <property type="term" value="P:carbohydrate derivative metabolic process"/>
    <property type="evidence" value="ECO:0007669"/>
    <property type="project" value="UniProtKB-ARBA"/>
</dbReference>
<dbReference type="SUPFAM" id="SSF53756">
    <property type="entry name" value="UDP-Glycosyltransferase/glycogen phosphorylase"/>
    <property type="match status" value="1"/>
</dbReference>
<dbReference type="GO" id="GO:0016757">
    <property type="term" value="F:glycosyltransferase activity"/>
    <property type="evidence" value="ECO:0007669"/>
    <property type="project" value="InterPro"/>
</dbReference>
<dbReference type="Pfam" id="PF13692">
    <property type="entry name" value="Glyco_trans_1_4"/>
    <property type="match status" value="1"/>
</dbReference>
<gene>
    <name evidence="1" type="ORF">BCT23_11920</name>
</gene>
<accession>A0A2N7LEB7</accession>
<dbReference type="Proteomes" id="UP000235387">
    <property type="component" value="Unassembled WGS sequence"/>
</dbReference>
<evidence type="ECO:0000313" key="1">
    <source>
        <dbReference type="EMBL" id="PMN93740.1"/>
    </source>
</evidence>
<comment type="caution">
    <text evidence="1">The sequence shown here is derived from an EMBL/GenBank/DDBJ whole genome shotgun (WGS) entry which is preliminary data.</text>
</comment>
<organism evidence="1 2">
    <name type="scientific">Enterovibrio norvegicus</name>
    <dbReference type="NCBI Taxonomy" id="188144"/>
    <lineage>
        <taxon>Bacteria</taxon>
        <taxon>Pseudomonadati</taxon>
        <taxon>Pseudomonadota</taxon>
        <taxon>Gammaproteobacteria</taxon>
        <taxon>Vibrionales</taxon>
        <taxon>Vibrionaceae</taxon>
        <taxon>Enterovibrio</taxon>
    </lineage>
</organism>
<evidence type="ECO:0000313" key="2">
    <source>
        <dbReference type="Proteomes" id="UP000235387"/>
    </source>
</evidence>